<name>A0A1K0J9D7_CUPNE</name>
<dbReference type="PANTHER" id="PTHR30547:SF5">
    <property type="entry name" value="NUCLEASE YHCG-RELATED"/>
    <property type="match status" value="1"/>
</dbReference>
<feature type="domain" description="YhcG N-terminal" evidence="1">
    <location>
        <begin position="43"/>
        <end position="194"/>
    </location>
</feature>
<dbReference type="InterPro" id="IPR041527">
    <property type="entry name" value="YhcG_N"/>
</dbReference>
<accession>A0A1K0J9D7</accession>
<evidence type="ECO:0000313" key="2">
    <source>
        <dbReference type="EMBL" id="SCU75699.1"/>
    </source>
</evidence>
<organism evidence="2">
    <name type="scientific">Cupriavidus necator</name>
    <name type="common">Alcaligenes eutrophus</name>
    <name type="synonym">Ralstonia eutropha</name>
    <dbReference type="NCBI Taxonomy" id="106590"/>
    <lineage>
        <taxon>Bacteria</taxon>
        <taxon>Pseudomonadati</taxon>
        <taxon>Pseudomonadota</taxon>
        <taxon>Betaproteobacteria</taxon>
        <taxon>Burkholderiales</taxon>
        <taxon>Burkholderiaceae</taxon>
        <taxon>Cupriavidus</taxon>
    </lineage>
</organism>
<evidence type="ECO:0000259" key="1">
    <source>
        <dbReference type="Pfam" id="PF17761"/>
    </source>
</evidence>
<reference evidence="2" key="1">
    <citation type="submission" date="2016-09" db="EMBL/GenBank/DDBJ databases">
        <authorList>
            <person name="Capua I."/>
            <person name="De Benedictis P."/>
            <person name="Joannis T."/>
            <person name="Lombin L.H."/>
            <person name="Cattoli G."/>
        </authorList>
    </citation>
    <scope>NUCLEOTIDE SEQUENCE</scope>
    <source>
        <strain evidence="2">B9</strain>
    </source>
</reference>
<dbReference type="PANTHER" id="PTHR30547">
    <property type="entry name" value="UNCHARACTERIZED PROTEIN YHCG-RELATED"/>
    <property type="match status" value="1"/>
</dbReference>
<sequence length="205" mass="23094">MRHSSPPVRRCFGTVWSSRPRESSAGMNQPIPESPDYAIIHGDIVTLLEVARRAAARSVNALMTASYWEIGRRIVEFEQAGQDRAGYGDVLIERLSSDLSSRFGRGFSRQNLQQMRQFYQAWPSDRIRRTAPAKSPAHRIRQTLSGECAPKTSLELTVLAQAFSLPWSAYVRLLSVKNPQARTFYESEALRCGWLEARRAGPLAV</sequence>
<gene>
    <name evidence="2" type="ORF">CNECB9_2470015</name>
</gene>
<dbReference type="InterPro" id="IPR053148">
    <property type="entry name" value="PD-DEXK-like_domain"/>
</dbReference>
<dbReference type="Pfam" id="PF17761">
    <property type="entry name" value="DUF1016_N"/>
    <property type="match status" value="1"/>
</dbReference>
<dbReference type="EMBL" id="FMSH01000165">
    <property type="protein sequence ID" value="SCU75699.1"/>
    <property type="molecule type" value="Genomic_DNA"/>
</dbReference>
<protein>
    <recommendedName>
        <fullName evidence="1">YhcG N-terminal domain-containing protein</fullName>
    </recommendedName>
</protein>
<proteinExistence type="predicted"/>
<dbReference type="AlphaFoldDB" id="A0A1K0J9D7"/>